<feature type="compositionally biased region" description="Low complexity" evidence="3">
    <location>
        <begin position="199"/>
        <end position="215"/>
    </location>
</feature>
<gene>
    <name evidence="5" type="ORF">BV898_17496</name>
</gene>
<feature type="compositionally biased region" description="Low complexity" evidence="3">
    <location>
        <begin position="235"/>
        <end position="245"/>
    </location>
</feature>
<organism evidence="5 6">
    <name type="scientific">Hypsibius exemplaris</name>
    <name type="common">Freshwater tardigrade</name>
    <dbReference type="NCBI Taxonomy" id="2072580"/>
    <lineage>
        <taxon>Eukaryota</taxon>
        <taxon>Metazoa</taxon>
        <taxon>Ecdysozoa</taxon>
        <taxon>Tardigrada</taxon>
        <taxon>Eutardigrada</taxon>
        <taxon>Parachela</taxon>
        <taxon>Hypsibioidea</taxon>
        <taxon>Hypsibiidae</taxon>
        <taxon>Hypsibius</taxon>
    </lineage>
</organism>
<protein>
    <submittedName>
        <fullName evidence="5">SH2 domain-containing adapter protein F</fullName>
    </submittedName>
</protein>
<dbReference type="SUPFAM" id="SSF55550">
    <property type="entry name" value="SH2 domain"/>
    <property type="match status" value="1"/>
</dbReference>
<dbReference type="AlphaFoldDB" id="A0A9X6RMV1"/>
<evidence type="ECO:0000256" key="3">
    <source>
        <dbReference type="SAM" id="MobiDB-lite"/>
    </source>
</evidence>
<dbReference type="PANTHER" id="PTHR15127">
    <property type="entry name" value="HEAVYWEIGHT, ISOFORM A"/>
    <property type="match status" value="1"/>
</dbReference>
<keyword evidence="1 2" id="KW-0727">SH2 domain</keyword>
<dbReference type="InterPro" id="IPR051846">
    <property type="entry name" value="SH2_domain_adapters"/>
</dbReference>
<dbReference type="Pfam" id="PF00017">
    <property type="entry name" value="SH2"/>
    <property type="match status" value="1"/>
</dbReference>
<evidence type="ECO:0000256" key="1">
    <source>
        <dbReference type="ARBA" id="ARBA00022999"/>
    </source>
</evidence>
<name>A0A9X6RMV1_HYPEX</name>
<dbReference type="PANTHER" id="PTHR15127:SF32">
    <property type="entry name" value="HEAVYWEIGHT, ISOFORM A"/>
    <property type="match status" value="1"/>
</dbReference>
<sequence>MLGELNHNGLLRSNGHHVNASKTTCNGHAFVNNIYVNGNGGGAAGQDVLALNGSKGVVTVNGGKVAPANNSTSIGLVSFAPGKCDKTDSVKEEFYAQQKNGRLPHSFPQIIMRNPKLFYEAAFIARPKPQHHHYHQQQQQEPHHHHFRQQNGGNSPRQAPPLTPPEHHVSHHQLLHPQHHHHQHTQKVIIPNTAYSPPSSTGTGCHSTTGSGVSTPDSLKGNLRRRGVDPSSSCHNNGTGQQQQQHTKKKHVKFDLVQRSSDEKKRGMKHGFITSNNGNDTSDEDDGDDSNDEAEEDDFDEIERSLMQGYSEYDVAGALRLTSGGNAHANHSSSSSPTGKRKPDLLRLEFGLSCKAGHAGIGMKARVCTRGEPIDAELPLDQQTWYFGAISRQEAEEILRICSEGCYIVRACELACRRDYSLAIKSSCGFMHLRIHRQSDDLYRLADFNRVFFTVPHLIEYYSLEQLPIRGAECTILLHPVHQQLL</sequence>
<dbReference type="InterPro" id="IPR000980">
    <property type="entry name" value="SH2"/>
</dbReference>
<proteinExistence type="predicted"/>
<accession>A0A9X6RMV1</accession>
<feature type="compositionally biased region" description="Basic residues" evidence="3">
    <location>
        <begin position="169"/>
        <end position="185"/>
    </location>
</feature>
<comment type="caution">
    <text evidence="5">The sequence shown here is derived from an EMBL/GenBank/DDBJ whole genome shotgun (WGS) entry which is preliminary data.</text>
</comment>
<evidence type="ECO:0000259" key="4">
    <source>
        <dbReference type="PROSITE" id="PS50001"/>
    </source>
</evidence>
<dbReference type="SMART" id="SM00252">
    <property type="entry name" value="SH2"/>
    <property type="match status" value="1"/>
</dbReference>
<feature type="region of interest" description="Disordered" evidence="3">
    <location>
        <begin position="128"/>
        <end position="296"/>
    </location>
</feature>
<feature type="compositionally biased region" description="Basic and acidic residues" evidence="3">
    <location>
        <begin position="253"/>
        <end position="265"/>
    </location>
</feature>
<keyword evidence="6" id="KW-1185">Reference proteome</keyword>
<reference evidence="6" key="1">
    <citation type="submission" date="2017-01" db="EMBL/GenBank/DDBJ databases">
        <title>Comparative genomics of anhydrobiosis in the tardigrade Hypsibius dujardini.</title>
        <authorList>
            <person name="Yoshida Y."/>
            <person name="Koutsovoulos G."/>
            <person name="Laetsch D."/>
            <person name="Stevens L."/>
            <person name="Kumar S."/>
            <person name="Horikawa D."/>
            <person name="Ishino K."/>
            <person name="Komine S."/>
            <person name="Tomita M."/>
            <person name="Blaxter M."/>
            <person name="Arakawa K."/>
        </authorList>
    </citation>
    <scope>NUCLEOTIDE SEQUENCE [LARGE SCALE GENOMIC DNA]</scope>
    <source>
        <strain evidence="6">Z151</strain>
    </source>
</reference>
<dbReference type="EMBL" id="MTYJ01000300">
    <property type="protein sequence ID" value="OWA53061.1"/>
    <property type="molecule type" value="Genomic_DNA"/>
</dbReference>
<dbReference type="PROSITE" id="PS50001">
    <property type="entry name" value="SH2"/>
    <property type="match status" value="1"/>
</dbReference>
<feature type="compositionally biased region" description="Acidic residues" evidence="3">
    <location>
        <begin position="281"/>
        <end position="296"/>
    </location>
</feature>
<dbReference type="OrthoDB" id="5914531at2759"/>
<evidence type="ECO:0000313" key="5">
    <source>
        <dbReference type="EMBL" id="OWA53061.1"/>
    </source>
</evidence>
<dbReference type="InterPro" id="IPR036860">
    <property type="entry name" value="SH2_dom_sf"/>
</dbReference>
<dbReference type="Proteomes" id="UP000192578">
    <property type="component" value="Unassembled WGS sequence"/>
</dbReference>
<evidence type="ECO:0000313" key="6">
    <source>
        <dbReference type="Proteomes" id="UP000192578"/>
    </source>
</evidence>
<evidence type="ECO:0000256" key="2">
    <source>
        <dbReference type="PROSITE-ProRule" id="PRU00191"/>
    </source>
</evidence>
<feature type="domain" description="SH2" evidence="4">
    <location>
        <begin position="385"/>
        <end position="481"/>
    </location>
</feature>
<dbReference type="GO" id="GO:0001784">
    <property type="term" value="F:phosphotyrosine residue binding"/>
    <property type="evidence" value="ECO:0007669"/>
    <property type="project" value="TreeGrafter"/>
</dbReference>
<dbReference type="PRINTS" id="PR00401">
    <property type="entry name" value="SH2DOMAIN"/>
</dbReference>
<dbReference type="Gene3D" id="3.30.505.10">
    <property type="entry name" value="SH2 domain"/>
    <property type="match status" value="1"/>
</dbReference>